<evidence type="ECO:0000256" key="1">
    <source>
        <dbReference type="SAM" id="MobiDB-lite"/>
    </source>
</evidence>
<keyword evidence="3" id="KW-1185">Reference proteome</keyword>
<feature type="region of interest" description="Disordered" evidence="1">
    <location>
        <begin position="1"/>
        <end position="29"/>
    </location>
</feature>
<name>A0ABU6SE72_9FABA</name>
<organism evidence="2 3">
    <name type="scientific">Stylosanthes scabra</name>
    <dbReference type="NCBI Taxonomy" id="79078"/>
    <lineage>
        <taxon>Eukaryota</taxon>
        <taxon>Viridiplantae</taxon>
        <taxon>Streptophyta</taxon>
        <taxon>Embryophyta</taxon>
        <taxon>Tracheophyta</taxon>
        <taxon>Spermatophyta</taxon>
        <taxon>Magnoliopsida</taxon>
        <taxon>eudicotyledons</taxon>
        <taxon>Gunneridae</taxon>
        <taxon>Pentapetalae</taxon>
        <taxon>rosids</taxon>
        <taxon>fabids</taxon>
        <taxon>Fabales</taxon>
        <taxon>Fabaceae</taxon>
        <taxon>Papilionoideae</taxon>
        <taxon>50 kb inversion clade</taxon>
        <taxon>dalbergioids sensu lato</taxon>
        <taxon>Dalbergieae</taxon>
        <taxon>Pterocarpus clade</taxon>
        <taxon>Stylosanthes</taxon>
    </lineage>
</organism>
<feature type="region of interest" description="Disordered" evidence="1">
    <location>
        <begin position="73"/>
        <end position="113"/>
    </location>
</feature>
<feature type="compositionally biased region" description="Basic and acidic residues" evidence="1">
    <location>
        <begin position="8"/>
        <end position="18"/>
    </location>
</feature>
<evidence type="ECO:0000313" key="2">
    <source>
        <dbReference type="EMBL" id="MED6134607.1"/>
    </source>
</evidence>
<comment type="caution">
    <text evidence="2">The sequence shown here is derived from an EMBL/GenBank/DDBJ whole genome shotgun (WGS) entry which is preliminary data.</text>
</comment>
<reference evidence="2 3" key="1">
    <citation type="journal article" date="2023" name="Plants (Basel)">
        <title>Bridging the Gap: Combining Genomics and Transcriptomics Approaches to Understand Stylosanthes scabra, an Orphan Legume from the Brazilian Caatinga.</title>
        <authorList>
            <person name="Ferreira-Neto J.R.C."/>
            <person name="da Silva M.D."/>
            <person name="Binneck E."/>
            <person name="de Melo N.F."/>
            <person name="da Silva R.H."/>
            <person name="de Melo A.L.T.M."/>
            <person name="Pandolfi V."/>
            <person name="Bustamante F.O."/>
            <person name="Brasileiro-Vidal A.C."/>
            <person name="Benko-Iseppon A.M."/>
        </authorList>
    </citation>
    <scope>NUCLEOTIDE SEQUENCE [LARGE SCALE GENOMIC DNA]</scope>
    <source>
        <tissue evidence="2">Leaves</tissue>
    </source>
</reference>
<protein>
    <submittedName>
        <fullName evidence="2">Uncharacterized protein</fullName>
    </submittedName>
</protein>
<sequence>MKTGGCGGDDRYNGDDRRWRQRRGGFGSESGLGQVAECWPISTVVEDIGWRRTLSLTDAPFSNAVVHSDLNHHRGGAGAVASSSFAGSENEEQQEASSSVRKITENTAPLPIP</sequence>
<evidence type="ECO:0000313" key="3">
    <source>
        <dbReference type="Proteomes" id="UP001341840"/>
    </source>
</evidence>
<dbReference type="EMBL" id="JASCZI010060614">
    <property type="protein sequence ID" value="MED6134607.1"/>
    <property type="molecule type" value="Genomic_DNA"/>
</dbReference>
<dbReference type="Proteomes" id="UP001341840">
    <property type="component" value="Unassembled WGS sequence"/>
</dbReference>
<proteinExistence type="predicted"/>
<feature type="compositionally biased region" description="Low complexity" evidence="1">
    <location>
        <begin position="79"/>
        <end position="88"/>
    </location>
</feature>
<accession>A0ABU6SE72</accession>
<gene>
    <name evidence="2" type="ORF">PIB30_038498</name>
</gene>